<dbReference type="EMBL" id="QQAZ01000006">
    <property type="protein sequence ID" value="RDI50132.1"/>
    <property type="molecule type" value="Genomic_DNA"/>
</dbReference>
<accession>A0A370H4G1</accession>
<keyword evidence="1" id="KW-0732">Signal</keyword>
<dbReference type="AlphaFoldDB" id="A0A370H4G1"/>
<proteinExistence type="predicted"/>
<dbReference type="Proteomes" id="UP000255355">
    <property type="component" value="Unassembled WGS sequence"/>
</dbReference>
<dbReference type="STRING" id="1210089.GCA_001613165_03973"/>
<evidence type="ECO:0008006" key="4">
    <source>
        <dbReference type="Google" id="ProtNLM"/>
    </source>
</evidence>
<dbReference type="RefSeq" id="WP_068021558.1">
    <property type="nucleotide sequence ID" value="NZ_QQAZ01000006.1"/>
</dbReference>
<name>A0A370H4G1_9NOCA</name>
<evidence type="ECO:0000313" key="2">
    <source>
        <dbReference type="EMBL" id="RDI50132.1"/>
    </source>
</evidence>
<feature type="chain" id="PRO_5017009170" description="Secreted protein" evidence="1">
    <location>
        <begin position="28"/>
        <end position="129"/>
    </location>
</feature>
<gene>
    <name evidence="2" type="ORF">DFR68_106571</name>
</gene>
<feature type="signal peptide" evidence="1">
    <location>
        <begin position="1"/>
        <end position="27"/>
    </location>
</feature>
<organism evidence="2 3">
    <name type="scientific">Nocardia mexicana</name>
    <dbReference type="NCBI Taxonomy" id="279262"/>
    <lineage>
        <taxon>Bacteria</taxon>
        <taxon>Bacillati</taxon>
        <taxon>Actinomycetota</taxon>
        <taxon>Actinomycetes</taxon>
        <taxon>Mycobacteriales</taxon>
        <taxon>Nocardiaceae</taxon>
        <taxon>Nocardia</taxon>
    </lineage>
</organism>
<dbReference type="OrthoDB" id="4288208at2"/>
<keyword evidence="3" id="KW-1185">Reference proteome</keyword>
<evidence type="ECO:0000256" key="1">
    <source>
        <dbReference type="SAM" id="SignalP"/>
    </source>
</evidence>
<reference evidence="2 3" key="1">
    <citation type="submission" date="2018-07" db="EMBL/GenBank/DDBJ databases">
        <title>Genomic Encyclopedia of Type Strains, Phase IV (KMG-IV): sequencing the most valuable type-strain genomes for metagenomic binning, comparative biology and taxonomic classification.</title>
        <authorList>
            <person name="Goeker M."/>
        </authorList>
    </citation>
    <scope>NUCLEOTIDE SEQUENCE [LARGE SCALE GENOMIC DNA]</scope>
    <source>
        <strain evidence="2 3">DSM 44952</strain>
    </source>
</reference>
<sequence>MRLVALPGLAFAVAMGFTLVGSPVAAAARIPLTNSDGGRTIKADVGDTVEVRLTAYTDQGRRWVWDEPKHSGAGVLNRLRGATESNGNARAVFEVTGSGREDVTAQRICVKSAECPKTADGWKVTIRVD</sequence>
<protein>
    <recommendedName>
        <fullName evidence="4">Secreted protein</fullName>
    </recommendedName>
</protein>
<comment type="caution">
    <text evidence="2">The sequence shown here is derived from an EMBL/GenBank/DDBJ whole genome shotgun (WGS) entry which is preliminary data.</text>
</comment>
<evidence type="ECO:0000313" key="3">
    <source>
        <dbReference type="Proteomes" id="UP000255355"/>
    </source>
</evidence>